<dbReference type="AlphaFoldDB" id="A0A8J5TNA7"/>
<comment type="caution">
    <text evidence="3">The sequence shown here is derived from an EMBL/GenBank/DDBJ whole genome shotgun (WGS) entry which is preliminary data.</text>
</comment>
<dbReference type="EMBL" id="JAHLQT010004633">
    <property type="protein sequence ID" value="KAG7175757.1"/>
    <property type="molecule type" value="Genomic_DNA"/>
</dbReference>
<keyword evidence="2" id="KW-1133">Transmembrane helix</keyword>
<feature type="compositionally biased region" description="Basic and acidic residues" evidence="1">
    <location>
        <begin position="124"/>
        <end position="139"/>
    </location>
</feature>
<keyword evidence="4" id="KW-1185">Reference proteome</keyword>
<feature type="region of interest" description="Disordered" evidence="1">
    <location>
        <begin position="252"/>
        <end position="284"/>
    </location>
</feature>
<name>A0A8J5TNA7_HOMAM</name>
<feature type="transmembrane region" description="Helical" evidence="2">
    <location>
        <begin position="51"/>
        <end position="69"/>
    </location>
</feature>
<evidence type="ECO:0000256" key="1">
    <source>
        <dbReference type="SAM" id="MobiDB-lite"/>
    </source>
</evidence>
<keyword evidence="2" id="KW-0812">Transmembrane</keyword>
<feature type="compositionally biased region" description="Polar residues" evidence="1">
    <location>
        <begin position="259"/>
        <end position="284"/>
    </location>
</feature>
<dbReference type="Proteomes" id="UP000747542">
    <property type="component" value="Unassembled WGS sequence"/>
</dbReference>
<proteinExistence type="predicted"/>
<evidence type="ECO:0000313" key="4">
    <source>
        <dbReference type="Proteomes" id="UP000747542"/>
    </source>
</evidence>
<dbReference type="Pfam" id="PF07841">
    <property type="entry name" value="DM4_12"/>
    <property type="match status" value="1"/>
</dbReference>
<keyword evidence="2" id="KW-0472">Membrane</keyword>
<evidence type="ECO:0000256" key="2">
    <source>
        <dbReference type="SAM" id="Phobius"/>
    </source>
</evidence>
<feature type="region of interest" description="Disordered" evidence="1">
    <location>
        <begin position="87"/>
        <end position="139"/>
    </location>
</feature>
<accession>A0A8J5TNA7</accession>
<organism evidence="3 4">
    <name type="scientific">Homarus americanus</name>
    <name type="common">American lobster</name>
    <dbReference type="NCBI Taxonomy" id="6706"/>
    <lineage>
        <taxon>Eukaryota</taxon>
        <taxon>Metazoa</taxon>
        <taxon>Ecdysozoa</taxon>
        <taxon>Arthropoda</taxon>
        <taxon>Crustacea</taxon>
        <taxon>Multicrustacea</taxon>
        <taxon>Malacostraca</taxon>
        <taxon>Eumalacostraca</taxon>
        <taxon>Eucarida</taxon>
        <taxon>Decapoda</taxon>
        <taxon>Pleocyemata</taxon>
        <taxon>Astacidea</taxon>
        <taxon>Nephropoidea</taxon>
        <taxon>Nephropidae</taxon>
        <taxon>Homarus</taxon>
    </lineage>
</organism>
<protein>
    <submittedName>
        <fullName evidence="3">Uncharacterized protein</fullName>
    </submittedName>
</protein>
<reference evidence="3" key="1">
    <citation type="journal article" date="2021" name="Sci. Adv.">
        <title>The American lobster genome reveals insights on longevity, neural, and immune adaptations.</title>
        <authorList>
            <person name="Polinski J.M."/>
            <person name="Zimin A.V."/>
            <person name="Clark K.F."/>
            <person name="Kohn A.B."/>
            <person name="Sadowski N."/>
            <person name="Timp W."/>
            <person name="Ptitsyn A."/>
            <person name="Khanna P."/>
            <person name="Romanova D.Y."/>
            <person name="Williams P."/>
            <person name="Greenwood S.J."/>
            <person name="Moroz L.L."/>
            <person name="Walt D.R."/>
            <person name="Bodnar A.G."/>
        </authorList>
    </citation>
    <scope>NUCLEOTIDE SEQUENCE</scope>
    <source>
        <strain evidence="3">GMGI-L3</strain>
    </source>
</reference>
<gene>
    <name evidence="3" type="ORF">Hamer_G009766</name>
</gene>
<sequence>MRMWAVHLVGVVVVVVGGTVLTTGTQAANLHNAYGTGGVAVENPESSPALSALALLGFLYFLNLIQDVLQNNNGRRRRSLQLGQDHLEEEEEEGHYSTSYLEEEQLPEDLHQEQPEPNGVVQHSGEEGEAEARQDRMVKVSEATPRSFSFLENFFIKLPQALGIRRSKQPVERDGRDENPMGMGGFITTRLKMISSIMSFLQNPSPSRVRRTIQDFDLVGSAVEEEGAGNWLSSSIKSIQPLVREALQEYTKPRDHSTWARNQSPQRESQVETSLSGDQLNTTDSDTIALDSRKKRHTYTMNAWYGDLKGHNVEVPSGVGGLAAKVISLLGGGDELQEAVKKDAVPTFVDLSQSLVGAHPHCLQRALCHMNSHSKELSFMPRLAMQLLSTNLAEIATSVSTADDNYQAIKAGQRGEDCNESFIDCESWNTSGKD</sequence>
<evidence type="ECO:0000313" key="3">
    <source>
        <dbReference type="EMBL" id="KAG7175757.1"/>
    </source>
</evidence>
<dbReference type="InterPro" id="IPR006631">
    <property type="entry name" value="DM4_12"/>
</dbReference>